<dbReference type="GO" id="GO:0005829">
    <property type="term" value="C:cytosol"/>
    <property type="evidence" value="ECO:0007669"/>
    <property type="project" value="TreeGrafter"/>
</dbReference>
<dbReference type="RefSeq" id="WP_079190109.1">
    <property type="nucleotide sequence ID" value="NZ_FRBI01000022.1"/>
</dbReference>
<dbReference type="InterPro" id="IPR023214">
    <property type="entry name" value="HAD_sf"/>
</dbReference>
<dbReference type="Proteomes" id="UP000184111">
    <property type="component" value="Unassembled WGS sequence"/>
</dbReference>
<proteinExistence type="predicted"/>
<accession>A0A1M7PCF0</accession>
<dbReference type="PANTHER" id="PTHR43434">
    <property type="entry name" value="PHOSPHOGLYCOLATE PHOSPHATASE"/>
    <property type="match status" value="1"/>
</dbReference>
<dbReference type="EMBL" id="FRBI01000022">
    <property type="protein sequence ID" value="SHN14080.1"/>
    <property type="molecule type" value="Genomic_DNA"/>
</dbReference>
<name>A0A1M7PCF0_9ACTN</name>
<evidence type="ECO:0000313" key="1">
    <source>
        <dbReference type="EMBL" id="SHN14080.1"/>
    </source>
</evidence>
<dbReference type="InterPro" id="IPR036412">
    <property type="entry name" value="HAD-like_sf"/>
</dbReference>
<organism evidence="1 2">
    <name type="scientific">Actinacidiphila paucisporea</name>
    <dbReference type="NCBI Taxonomy" id="310782"/>
    <lineage>
        <taxon>Bacteria</taxon>
        <taxon>Bacillati</taxon>
        <taxon>Actinomycetota</taxon>
        <taxon>Actinomycetes</taxon>
        <taxon>Kitasatosporales</taxon>
        <taxon>Streptomycetaceae</taxon>
        <taxon>Actinacidiphila</taxon>
    </lineage>
</organism>
<gene>
    <name evidence="1" type="ORF">SAMN05216499_12260</name>
</gene>
<dbReference type="GO" id="GO:0006281">
    <property type="term" value="P:DNA repair"/>
    <property type="evidence" value="ECO:0007669"/>
    <property type="project" value="TreeGrafter"/>
</dbReference>
<dbReference type="OrthoDB" id="4547358at2"/>
<sequence>MTSHLTPRTTVDTLTELLAAAHCVLFDFDGPLTSVFGGHEATEVAAALNTRIASWPQAPDLTDRTDPMQILLDVATAFDGSRHDHRVAELDKLLADQEAIAVASARPTPYADSLVRRLAARGRAVAVTTNNSAAAVVSYLDMRGLAACFGPHVHGRAADPRLMKPHPSCLWEAMRSTGTGPGECLMIGDSPRDYEAACAAGVAFLGYAKDARKQRQLADAGVKHMVDSLVHVYQAAAVA</sequence>
<dbReference type="SUPFAM" id="SSF56784">
    <property type="entry name" value="HAD-like"/>
    <property type="match status" value="1"/>
</dbReference>
<dbReference type="Pfam" id="PF00702">
    <property type="entry name" value="Hydrolase"/>
    <property type="match status" value="1"/>
</dbReference>
<dbReference type="InterPro" id="IPR050155">
    <property type="entry name" value="HAD-like_hydrolase_sf"/>
</dbReference>
<dbReference type="AlphaFoldDB" id="A0A1M7PCF0"/>
<dbReference type="GO" id="GO:0008967">
    <property type="term" value="F:phosphoglycolate phosphatase activity"/>
    <property type="evidence" value="ECO:0007669"/>
    <property type="project" value="TreeGrafter"/>
</dbReference>
<dbReference type="STRING" id="310782.SAMN05216499_12260"/>
<evidence type="ECO:0000313" key="2">
    <source>
        <dbReference type="Proteomes" id="UP000184111"/>
    </source>
</evidence>
<keyword evidence="2" id="KW-1185">Reference proteome</keyword>
<dbReference type="PANTHER" id="PTHR43434:SF1">
    <property type="entry name" value="PHOSPHOGLYCOLATE PHOSPHATASE"/>
    <property type="match status" value="1"/>
</dbReference>
<dbReference type="Gene3D" id="3.40.50.1000">
    <property type="entry name" value="HAD superfamily/HAD-like"/>
    <property type="match status" value="1"/>
</dbReference>
<reference evidence="1 2" key="1">
    <citation type="submission" date="2016-11" db="EMBL/GenBank/DDBJ databases">
        <authorList>
            <person name="Jaros S."/>
            <person name="Januszkiewicz K."/>
            <person name="Wedrychowicz H."/>
        </authorList>
    </citation>
    <scope>NUCLEOTIDE SEQUENCE [LARGE SCALE GENOMIC DNA]</scope>
    <source>
        <strain evidence="1 2">CGMCC 4.2025</strain>
    </source>
</reference>
<protein>
    <submittedName>
        <fullName evidence="1">Haloacid dehalogenase superfamily, subfamily IA, variant 3 with third motif having DD or ED</fullName>
    </submittedName>
</protein>